<accession>A0A812QTP3</accession>
<gene>
    <name evidence="1" type="primary">RPL35</name>
    <name evidence="1" type="ORF">SNAT2548_LOCUS21940</name>
</gene>
<keyword evidence="2" id="KW-1185">Reference proteome</keyword>
<protein>
    <submittedName>
        <fullName evidence="1">RPL35 protein</fullName>
    </submittedName>
</protein>
<sequence>MLHGKPSMPDRRQRTFLRKLRATELLHIFLPLMRLRASRSGFWDEATRVLGILEASVQKEGPPNRAKLSCDDAEYLREILTRMSFGSLMTMLLHNLGPSTLVTNARHELETLRQMLPSHA</sequence>
<comment type="caution">
    <text evidence="1">The sequence shown here is derived from an EMBL/GenBank/DDBJ whole genome shotgun (WGS) entry which is preliminary data.</text>
</comment>
<dbReference type="Proteomes" id="UP000604046">
    <property type="component" value="Unassembled WGS sequence"/>
</dbReference>
<organism evidence="1 2">
    <name type="scientific">Symbiodinium natans</name>
    <dbReference type="NCBI Taxonomy" id="878477"/>
    <lineage>
        <taxon>Eukaryota</taxon>
        <taxon>Sar</taxon>
        <taxon>Alveolata</taxon>
        <taxon>Dinophyceae</taxon>
        <taxon>Suessiales</taxon>
        <taxon>Symbiodiniaceae</taxon>
        <taxon>Symbiodinium</taxon>
    </lineage>
</organism>
<proteinExistence type="predicted"/>
<name>A0A812QTP3_9DINO</name>
<dbReference type="AlphaFoldDB" id="A0A812QTP3"/>
<evidence type="ECO:0000313" key="2">
    <source>
        <dbReference type="Proteomes" id="UP000604046"/>
    </source>
</evidence>
<dbReference type="OrthoDB" id="10523352at2759"/>
<evidence type="ECO:0000313" key="1">
    <source>
        <dbReference type="EMBL" id="CAE7403185.1"/>
    </source>
</evidence>
<dbReference type="EMBL" id="CAJNDS010002268">
    <property type="protein sequence ID" value="CAE7403185.1"/>
    <property type="molecule type" value="Genomic_DNA"/>
</dbReference>
<reference evidence="1" key="1">
    <citation type="submission" date="2021-02" db="EMBL/GenBank/DDBJ databases">
        <authorList>
            <person name="Dougan E. K."/>
            <person name="Rhodes N."/>
            <person name="Thang M."/>
            <person name="Chan C."/>
        </authorList>
    </citation>
    <scope>NUCLEOTIDE SEQUENCE</scope>
</reference>